<accession>A0A849SIE1</accession>
<keyword evidence="1" id="KW-0732">Signal</keyword>
<sequence>MNALHPASRGLATFLLLLGCAAAHAQTSHSSNTEDSLRAAPGWKPGPPRVSGYVQVFYKYAFATGEDSLVDNDLFRVQRVRIRVDGDLSSRVSYNVEFDPRAPEITTVLRDAFIRFRVIPRHQIRIGQQKTLFGYENTVSSSEQFTVNPTDVADNLSAGINLRDIGVGLLGSLKLGKGLRLEDGLSVVNGEGMNVQADNTSRKNVWGRLGLRYRNDPGDWMARIGVSGGSGDLLDTGDDPLDPADDFRVVFTRTGADLELDLPRLHLSAEAVSGRDENKATGETDEPLGWYVNLVGKTGSPIGPILRYEDIGDELKRYVIGAYWGLPQQRLRFLVNYEYRKVFASVRGDDKLYLWTQVRF</sequence>
<dbReference type="AlphaFoldDB" id="A0A849SIE1"/>
<gene>
    <name evidence="2" type="ORF">HOP12_00685</name>
</gene>
<evidence type="ECO:0008006" key="4">
    <source>
        <dbReference type="Google" id="ProtNLM"/>
    </source>
</evidence>
<comment type="caution">
    <text evidence="2">The sequence shown here is derived from an EMBL/GenBank/DDBJ whole genome shotgun (WGS) entry which is preliminary data.</text>
</comment>
<dbReference type="InterPro" id="IPR023614">
    <property type="entry name" value="Porin_dom_sf"/>
</dbReference>
<proteinExistence type="predicted"/>
<dbReference type="Pfam" id="PF07396">
    <property type="entry name" value="Porin_O_P"/>
    <property type="match status" value="1"/>
</dbReference>
<evidence type="ECO:0000313" key="3">
    <source>
        <dbReference type="Proteomes" id="UP000580839"/>
    </source>
</evidence>
<dbReference type="SUPFAM" id="SSF56935">
    <property type="entry name" value="Porins"/>
    <property type="match status" value="1"/>
</dbReference>
<name>A0A849SIE1_UNCEI</name>
<feature type="chain" id="PRO_5032766622" description="Porin" evidence="1">
    <location>
        <begin position="26"/>
        <end position="360"/>
    </location>
</feature>
<evidence type="ECO:0000256" key="1">
    <source>
        <dbReference type="SAM" id="SignalP"/>
    </source>
</evidence>
<reference evidence="2 3" key="1">
    <citation type="submission" date="2020-04" db="EMBL/GenBank/DDBJ databases">
        <title>Metagenomic profiling of ammonia- and methane-oxidizing microorganisms in a Dutch drinking water treatment plant.</title>
        <authorList>
            <person name="Poghosyan L."/>
            <person name="Leucker S."/>
        </authorList>
    </citation>
    <scope>NUCLEOTIDE SEQUENCE [LARGE SCALE GENOMIC DNA]</scope>
    <source>
        <strain evidence="2">S-RSF-IL-03</strain>
    </source>
</reference>
<protein>
    <recommendedName>
        <fullName evidence="4">Porin</fullName>
    </recommendedName>
</protein>
<dbReference type="Gene3D" id="2.40.160.10">
    <property type="entry name" value="Porin"/>
    <property type="match status" value="1"/>
</dbReference>
<organism evidence="2 3">
    <name type="scientific">Eiseniibacteriota bacterium</name>
    <dbReference type="NCBI Taxonomy" id="2212470"/>
    <lineage>
        <taxon>Bacteria</taxon>
        <taxon>Candidatus Eiseniibacteriota</taxon>
    </lineage>
</organism>
<feature type="signal peptide" evidence="1">
    <location>
        <begin position="1"/>
        <end position="25"/>
    </location>
</feature>
<dbReference type="InterPro" id="IPR010870">
    <property type="entry name" value="Porin_O/P"/>
</dbReference>
<dbReference type="EMBL" id="JABFRW010000008">
    <property type="protein sequence ID" value="NOT32667.1"/>
    <property type="molecule type" value="Genomic_DNA"/>
</dbReference>
<evidence type="ECO:0000313" key="2">
    <source>
        <dbReference type="EMBL" id="NOT32667.1"/>
    </source>
</evidence>
<dbReference type="Proteomes" id="UP000580839">
    <property type="component" value="Unassembled WGS sequence"/>
</dbReference>